<evidence type="ECO:0000313" key="5">
    <source>
        <dbReference type="Proteomes" id="UP000250025"/>
    </source>
</evidence>
<dbReference type="SUPFAM" id="SSF141868">
    <property type="entry name" value="EAL domain-like"/>
    <property type="match status" value="1"/>
</dbReference>
<dbReference type="Pfam" id="PF00563">
    <property type="entry name" value="EAL"/>
    <property type="match status" value="1"/>
</dbReference>
<dbReference type="InterPro" id="IPR029787">
    <property type="entry name" value="Nucleotide_cyclase"/>
</dbReference>
<evidence type="ECO:0008006" key="6">
    <source>
        <dbReference type="Google" id="ProtNLM"/>
    </source>
</evidence>
<dbReference type="InterPro" id="IPR035919">
    <property type="entry name" value="EAL_sf"/>
</dbReference>
<organism evidence="4 5">
    <name type="scientific">Kushneria konosiri</name>
    <dbReference type="NCBI Taxonomy" id="698828"/>
    <lineage>
        <taxon>Bacteria</taxon>
        <taxon>Pseudomonadati</taxon>
        <taxon>Pseudomonadota</taxon>
        <taxon>Gammaproteobacteria</taxon>
        <taxon>Oceanospirillales</taxon>
        <taxon>Halomonadaceae</taxon>
        <taxon>Kushneria</taxon>
    </lineage>
</organism>
<dbReference type="InterPro" id="IPR001633">
    <property type="entry name" value="EAL_dom"/>
</dbReference>
<dbReference type="PANTHER" id="PTHR33121">
    <property type="entry name" value="CYCLIC DI-GMP PHOSPHODIESTERASE PDEF"/>
    <property type="match status" value="1"/>
</dbReference>
<keyword evidence="1" id="KW-1133">Transmembrane helix</keyword>
<dbReference type="EMBL" id="CP021323">
    <property type="protein sequence ID" value="ARS52364.1"/>
    <property type="molecule type" value="Genomic_DNA"/>
</dbReference>
<feature type="domain" description="GGDEF" evidence="3">
    <location>
        <begin position="128"/>
        <end position="261"/>
    </location>
</feature>
<dbReference type="KEGG" id="kus:B9G99_05275"/>
<accession>A0A2Z2H509</accession>
<proteinExistence type="predicted"/>
<dbReference type="Gene3D" id="3.20.20.450">
    <property type="entry name" value="EAL domain"/>
    <property type="match status" value="1"/>
</dbReference>
<dbReference type="CDD" id="cd01949">
    <property type="entry name" value="GGDEF"/>
    <property type="match status" value="1"/>
</dbReference>
<dbReference type="Gene3D" id="3.30.70.270">
    <property type="match status" value="1"/>
</dbReference>
<evidence type="ECO:0000313" key="4">
    <source>
        <dbReference type="EMBL" id="ARS52364.1"/>
    </source>
</evidence>
<dbReference type="Pfam" id="PF00990">
    <property type="entry name" value="GGDEF"/>
    <property type="match status" value="1"/>
</dbReference>
<keyword evidence="1" id="KW-0472">Membrane</keyword>
<dbReference type="NCBIfam" id="TIGR00254">
    <property type="entry name" value="GGDEF"/>
    <property type="match status" value="1"/>
</dbReference>
<name>A0A2Z2H509_9GAMM</name>
<dbReference type="InterPro" id="IPR050706">
    <property type="entry name" value="Cyclic-di-GMP_PDE-like"/>
</dbReference>
<reference evidence="4 5" key="1">
    <citation type="journal article" date="2017" name="Int. J. Syst. Evol. Microbiol.">
        <title>Kushneria konosiri sp. nov., isolated from the Korean salt-fermented seafood Daemi-jeot.</title>
        <authorList>
            <person name="Yun J.H."/>
            <person name="Park S.K."/>
            <person name="Lee J.Y."/>
            <person name="Jung M.J."/>
            <person name="Bae J.W."/>
        </authorList>
    </citation>
    <scope>NUCLEOTIDE SEQUENCE [LARGE SCALE GENOMIC DNA]</scope>
    <source>
        <strain evidence="4 5">X49</strain>
    </source>
</reference>
<dbReference type="PANTHER" id="PTHR33121:SF70">
    <property type="entry name" value="SIGNALING PROTEIN YKOW"/>
    <property type="match status" value="1"/>
</dbReference>
<dbReference type="SMART" id="SM00267">
    <property type="entry name" value="GGDEF"/>
    <property type="match status" value="1"/>
</dbReference>
<dbReference type="InterPro" id="IPR000160">
    <property type="entry name" value="GGDEF_dom"/>
</dbReference>
<dbReference type="SUPFAM" id="SSF55073">
    <property type="entry name" value="Nucleotide cyclase"/>
    <property type="match status" value="1"/>
</dbReference>
<dbReference type="SMART" id="SM00052">
    <property type="entry name" value="EAL"/>
    <property type="match status" value="1"/>
</dbReference>
<feature type="domain" description="EAL" evidence="2">
    <location>
        <begin position="270"/>
        <end position="518"/>
    </location>
</feature>
<sequence>MRTKGYLLRQGLALFAATLVILFLIAVTWEFWLEVPAFKWLGWGKPPDLDTASRWRFILTCTGFAAVAMVVPWILSLRLIWRLRHRYRHLLAARAHGYHLARHDALTDLMNRPHFMTLLHARLSPMLEQTALLVIDLDHFQAINDAHGNTAGDYALRRIAGRLNSVRAVGDPLLGRLGGDEFVVALTGALTRREILDQAQALQGLVRQPLVCGHRREILETTIGIAVAPLNATSADQLLAAAYSAMHKAKCSGERIRLQDTFLPEAKQSDARHAQRLRQALDDGEIVPFYQPVVALESRETVGVEMLARWQHPERGLVPPDEFIPLIERLGLMPEMTRHLLDCAIQDARQWPGHCFLAINITASYLEDETFVPQMASLLERHAFPADRLEVEITENVLIERLDIVQQNLNRLHDMGVHVSLDDFGTGYSGLYHLARLDVDKIKIDRSFFNAEEIRQDNLVRMIIAMGRSLGMAVVAEGIEDERLAERLVRQGCHLGQGYLFGRPMPAQALRQHLLERHPPATDVRGHLCQATDITPQGAHHDCSQP</sequence>
<feature type="transmembrane region" description="Helical" evidence="1">
    <location>
        <begin position="57"/>
        <end position="81"/>
    </location>
</feature>
<gene>
    <name evidence="4" type="ORF">B9G99_05275</name>
</gene>
<evidence type="ECO:0000259" key="2">
    <source>
        <dbReference type="PROSITE" id="PS50883"/>
    </source>
</evidence>
<dbReference type="InterPro" id="IPR043128">
    <property type="entry name" value="Rev_trsase/Diguanyl_cyclase"/>
</dbReference>
<keyword evidence="5" id="KW-1185">Reference proteome</keyword>
<dbReference type="RefSeq" id="WP_086621064.1">
    <property type="nucleotide sequence ID" value="NZ_CP021323.1"/>
</dbReference>
<dbReference type="OrthoDB" id="9176779at2"/>
<protein>
    <recommendedName>
        <fullName evidence="6">GGDEF-domain containing protein</fullName>
    </recommendedName>
</protein>
<dbReference type="PROSITE" id="PS50883">
    <property type="entry name" value="EAL"/>
    <property type="match status" value="1"/>
</dbReference>
<evidence type="ECO:0000256" key="1">
    <source>
        <dbReference type="SAM" id="Phobius"/>
    </source>
</evidence>
<evidence type="ECO:0000259" key="3">
    <source>
        <dbReference type="PROSITE" id="PS50887"/>
    </source>
</evidence>
<dbReference type="AlphaFoldDB" id="A0A2Z2H509"/>
<dbReference type="GO" id="GO:0071111">
    <property type="term" value="F:cyclic-guanylate-specific phosphodiesterase activity"/>
    <property type="evidence" value="ECO:0007669"/>
    <property type="project" value="InterPro"/>
</dbReference>
<dbReference type="PROSITE" id="PS50887">
    <property type="entry name" value="GGDEF"/>
    <property type="match status" value="1"/>
</dbReference>
<dbReference type="Proteomes" id="UP000250025">
    <property type="component" value="Chromosome"/>
</dbReference>
<keyword evidence="1" id="KW-0812">Transmembrane</keyword>
<dbReference type="CDD" id="cd01948">
    <property type="entry name" value="EAL"/>
    <property type="match status" value="1"/>
</dbReference>
<feature type="transmembrane region" description="Helical" evidence="1">
    <location>
        <begin position="12"/>
        <end position="32"/>
    </location>
</feature>